<keyword evidence="2" id="KW-1185">Reference proteome</keyword>
<dbReference type="Proteomes" id="UP001055072">
    <property type="component" value="Unassembled WGS sequence"/>
</dbReference>
<accession>A0ACB8UD38</accession>
<evidence type="ECO:0000313" key="1">
    <source>
        <dbReference type="EMBL" id="KAI0092272.1"/>
    </source>
</evidence>
<sequence length="174" mass="19406">MQATSTASAFHTFLDYLNVPVQGIIVPQKVYTSHTLVTSSPREPIRFSSQGGAGVNLQSVITSNFHGLANGEQHTPPPDNNGTLAICIHWPGYSPYQKAIPLNKITGKLTYRMLALITAKAIQQWMLEVHRHNIQSTEPNADWSIGSVKFESLWLLELRQISTGLWQPVLFRDI</sequence>
<organism evidence="1 2">
    <name type="scientific">Irpex rosettiformis</name>
    <dbReference type="NCBI Taxonomy" id="378272"/>
    <lineage>
        <taxon>Eukaryota</taxon>
        <taxon>Fungi</taxon>
        <taxon>Dikarya</taxon>
        <taxon>Basidiomycota</taxon>
        <taxon>Agaricomycotina</taxon>
        <taxon>Agaricomycetes</taxon>
        <taxon>Polyporales</taxon>
        <taxon>Irpicaceae</taxon>
        <taxon>Irpex</taxon>
    </lineage>
</organism>
<proteinExistence type="predicted"/>
<reference evidence="1" key="1">
    <citation type="journal article" date="2021" name="Environ. Microbiol.">
        <title>Gene family expansions and transcriptome signatures uncover fungal adaptations to wood decay.</title>
        <authorList>
            <person name="Hage H."/>
            <person name="Miyauchi S."/>
            <person name="Viragh M."/>
            <person name="Drula E."/>
            <person name="Min B."/>
            <person name="Chaduli D."/>
            <person name="Navarro D."/>
            <person name="Favel A."/>
            <person name="Norest M."/>
            <person name="Lesage-Meessen L."/>
            <person name="Balint B."/>
            <person name="Merenyi Z."/>
            <person name="de Eugenio L."/>
            <person name="Morin E."/>
            <person name="Martinez A.T."/>
            <person name="Baldrian P."/>
            <person name="Stursova M."/>
            <person name="Martinez M.J."/>
            <person name="Novotny C."/>
            <person name="Magnuson J.K."/>
            <person name="Spatafora J.W."/>
            <person name="Maurice S."/>
            <person name="Pangilinan J."/>
            <person name="Andreopoulos W."/>
            <person name="LaButti K."/>
            <person name="Hundley H."/>
            <person name="Na H."/>
            <person name="Kuo A."/>
            <person name="Barry K."/>
            <person name="Lipzen A."/>
            <person name="Henrissat B."/>
            <person name="Riley R."/>
            <person name="Ahrendt S."/>
            <person name="Nagy L.G."/>
            <person name="Grigoriev I.V."/>
            <person name="Martin F."/>
            <person name="Rosso M.N."/>
        </authorList>
    </citation>
    <scope>NUCLEOTIDE SEQUENCE</scope>
    <source>
        <strain evidence="1">CBS 384.51</strain>
    </source>
</reference>
<name>A0ACB8UD38_9APHY</name>
<gene>
    <name evidence="1" type="ORF">BDY19DRAFT_990994</name>
</gene>
<protein>
    <submittedName>
        <fullName evidence="1">Uncharacterized protein</fullName>
    </submittedName>
</protein>
<dbReference type="EMBL" id="MU274904">
    <property type="protein sequence ID" value="KAI0092272.1"/>
    <property type="molecule type" value="Genomic_DNA"/>
</dbReference>
<comment type="caution">
    <text evidence="1">The sequence shown here is derived from an EMBL/GenBank/DDBJ whole genome shotgun (WGS) entry which is preliminary data.</text>
</comment>
<evidence type="ECO:0000313" key="2">
    <source>
        <dbReference type="Proteomes" id="UP001055072"/>
    </source>
</evidence>